<evidence type="ECO:0000256" key="1">
    <source>
        <dbReference type="PROSITE-ProRule" id="PRU00267"/>
    </source>
</evidence>
<name>A0AAF3EEZ1_9BILA</name>
<keyword evidence="1" id="KW-0539">Nucleus</keyword>
<evidence type="ECO:0000313" key="4">
    <source>
        <dbReference type="Proteomes" id="UP000887575"/>
    </source>
</evidence>
<dbReference type="SMART" id="SM00398">
    <property type="entry name" value="HMG"/>
    <property type="match status" value="1"/>
</dbReference>
<dbReference type="Gene3D" id="1.10.30.10">
    <property type="entry name" value="High mobility group box domain"/>
    <property type="match status" value="1"/>
</dbReference>
<dbReference type="PANTHER" id="PTHR46232:SF1">
    <property type="entry name" value="SWI_SNF-RELATED MATRIX-ASSOCIATED ACTIN-DEPENDENT REGULATOR OF CHROMATIN SUBFAMILY E MEMBER 1"/>
    <property type="match status" value="1"/>
</dbReference>
<evidence type="ECO:0000313" key="5">
    <source>
        <dbReference type="WBParaSite" id="MBELARI_LOCUS12542"/>
    </source>
</evidence>
<dbReference type="WBParaSite" id="MBELARI_LOCUS12542">
    <property type="protein sequence ID" value="MBELARI_LOCUS12542"/>
    <property type="gene ID" value="MBELARI_LOCUS12542"/>
</dbReference>
<dbReference type="Proteomes" id="UP000887575">
    <property type="component" value="Unassembled WGS sequence"/>
</dbReference>
<accession>A0AAF3EEZ1</accession>
<dbReference type="CDD" id="cd21983">
    <property type="entry name" value="HMG-box_SMARCE1"/>
    <property type="match status" value="1"/>
</dbReference>
<dbReference type="AlphaFoldDB" id="A0AAF3EEZ1"/>
<feature type="domain" description="HMG box" evidence="3">
    <location>
        <begin position="28"/>
        <end position="96"/>
    </location>
</feature>
<dbReference type="GO" id="GO:0016922">
    <property type="term" value="F:nuclear receptor binding"/>
    <property type="evidence" value="ECO:0007669"/>
    <property type="project" value="TreeGrafter"/>
</dbReference>
<evidence type="ECO:0000259" key="3">
    <source>
        <dbReference type="PROSITE" id="PS50118"/>
    </source>
</evidence>
<dbReference type="InterPro" id="IPR009071">
    <property type="entry name" value="HMG_box_dom"/>
</dbReference>
<organism evidence="4 5">
    <name type="scientific">Mesorhabditis belari</name>
    <dbReference type="NCBI Taxonomy" id="2138241"/>
    <lineage>
        <taxon>Eukaryota</taxon>
        <taxon>Metazoa</taxon>
        <taxon>Ecdysozoa</taxon>
        <taxon>Nematoda</taxon>
        <taxon>Chromadorea</taxon>
        <taxon>Rhabditida</taxon>
        <taxon>Rhabditina</taxon>
        <taxon>Rhabditomorpha</taxon>
        <taxon>Rhabditoidea</taxon>
        <taxon>Rhabditidae</taxon>
        <taxon>Mesorhabditinae</taxon>
        <taxon>Mesorhabditis</taxon>
    </lineage>
</organism>
<dbReference type="FunFam" id="1.10.30.10:FF:000056">
    <property type="entry name" value="Brahma-associated protein 111kD"/>
    <property type="match status" value="1"/>
</dbReference>
<reference evidence="5" key="1">
    <citation type="submission" date="2024-02" db="UniProtKB">
        <authorList>
            <consortium name="WormBaseParasite"/>
        </authorList>
    </citation>
    <scope>IDENTIFICATION</scope>
</reference>
<keyword evidence="4" id="KW-1185">Reference proteome</keyword>
<sequence>MSQFRPPTGTPARSAVENGGNIKPPKAPEKPLVPYMRFSRKMWAKVRADNPESQLWDIGKVIGQMWRDTPDNEKQVYQLEYENEKVEYDKAMKQYQNSPAYQQYLQARNRQKQTEKMSRNRTMDAGGVVIQPVGSNFKIV</sequence>
<dbReference type="Pfam" id="PF00505">
    <property type="entry name" value="HMG_box"/>
    <property type="match status" value="1"/>
</dbReference>
<dbReference type="SUPFAM" id="SSF47095">
    <property type="entry name" value="HMG-box"/>
    <property type="match status" value="1"/>
</dbReference>
<feature type="DNA-binding region" description="HMG box" evidence="1">
    <location>
        <begin position="28"/>
        <end position="96"/>
    </location>
</feature>
<dbReference type="GO" id="GO:0031492">
    <property type="term" value="F:nucleosomal DNA binding"/>
    <property type="evidence" value="ECO:0007669"/>
    <property type="project" value="TreeGrafter"/>
</dbReference>
<feature type="region of interest" description="Disordered" evidence="2">
    <location>
        <begin position="1"/>
        <end position="31"/>
    </location>
</feature>
<proteinExistence type="predicted"/>
<dbReference type="PANTHER" id="PTHR46232">
    <property type="entry name" value="SMARCE1 REGULATOR OF CHROMATIN"/>
    <property type="match status" value="1"/>
</dbReference>
<dbReference type="GO" id="GO:0016514">
    <property type="term" value="C:SWI/SNF complex"/>
    <property type="evidence" value="ECO:0007669"/>
    <property type="project" value="TreeGrafter"/>
</dbReference>
<protein>
    <submittedName>
        <fullName evidence="5">HMG box domain-containing protein</fullName>
    </submittedName>
</protein>
<dbReference type="PROSITE" id="PS50118">
    <property type="entry name" value="HMG_BOX_2"/>
    <property type="match status" value="1"/>
</dbReference>
<dbReference type="InterPro" id="IPR036910">
    <property type="entry name" value="HMG_box_dom_sf"/>
</dbReference>
<dbReference type="GO" id="GO:0045892">
    <property type="term" value="P:negative regulation of DNA-templated transcription"/>
    <property type="evidence" value="ECO:0007669"/>
    <property type="project" value="TreeGrafter"/>
</dbReference>
<keyword evidence="1" id="KW-0238">DNA-binding</keyword>
<evidence type="ECO:0000256" key="2">
    <source>
        <dbReference type="SAM" id="MobiDB-lite"/>
    </source>
</evidence>